<dbReference type="PROSITE" id="PS50110">
    <property type="entry name" value="RESPONSE_REGULATORY"/>
    <property type="match status" value="1"/>
</dbReference>
<accession>D1CDT9</accession>
<evidence type="ECO:0000259" key="3">
    <source>
        <dbReference type="PROSITE" id="PS50110"/>
    </source>
</evidence>
<dbReference type="Proteomes" id="UP000000323">
    <property type="component" value="Chromosome 1"/>
</dbReference>
<dbReference type="KEGG" id="ttr:Tter_0173"/>
<dbReference type="GO" id="GO:0000160">
    <property type="term" value="P:phosphorelay signal transduction system"/>
    <property type="evidence" value="ECO:0007669"/>
    <property type="project" value="InterPro"/>
</dbReference>
<feature type="modified residue" description="4-aspartylphosphate" evidence="2">
    <location>
        <position position="54"/>
    </location>
</feature>
<proteinExistence type="predicted"/>
<evidence type="ECO:0000313" key="4">
    <source>
        <dbReference type="EMBL" id="ACZ41095.1"/>
    </source>
</evidence>
<evidence type="ECO:0000256" key="1">
    <source>
        <dbReference type="ARBA" id="ARBA00022553"/>
    </source>
</evidence>
<dbReference type="AlphaFoldDB" id="D1CDT9"/>
<sequence>MLMKKVLIVDDEAEIVELIVMVLDDGQVQLLTAYDGEQAMRIIKEQRPDVVLTDVMMPRLDGRELCKMVKSDPSISDTKVILMSAIHRLDKGDCPADGLIHKPFDIVAIVEAVHKFLDQ</sequence>
<dbReference type="OrthoDB" id="9800897at2"/>
<evidence type="ECO:0000256" key="2">
    <source>
        <dbReference type="PROSITE-ProRule" id="PRU00169"/>
    </source>
</evidence>
<dbReference type="PANTHER" id="PTHR44591">
    <property type="entry name" value="STRESS RESPONSE REGULATOR PROTEIN 1"/>
    <property type="match status" value="1"/>
</dbReference>
<dbReference type="eggNOG" id="COG0745">
    <property type="taxonomic scope" value="Bacteria"/>
</dbReference>
<dbReference type="SMART" id="SM00448">
    <property type="entry name" value="REC"/>
    <property type="match status" value="1"/>
</dbReference>
<dbReference type="HOGENOM" id="CLU_000445_69_8_0"/>
<dbReference type="STRING" id="525904.Tter_0173"/>
<dbReference type="EMBL" id="CP001825">
    <property type="protein sequence ID" value="ACZ41095.1"/>
    <property type="molecule type" value="Genomic_DNA"/>
</dbReference>
<dbReference type="PANTHER" id="PTHR44591:SF3">
    <property type="entry name" value="RESPONSE REGULATORY DOMAIN-CONTAINING PROTEIN"/>
    <property type="match status" value="1"/>
</dbReference>
<dbReference type="SUPFAM" id="SSF52172">
    <property type="entry name" value="CheY-like"/>
    <property type="match status" value="1"/>
</dbReference>
<protein>
    <submittedName>
        <fullName evidence="4">Response regulator receiver protein</fullName>
    </submittedName>
</protein>
<evidence type="ECO:0000313" key="5">
    <source>
        <dbReference type="Proteomes" id="UP000000323"/>
    </source>
</evidence>
<dbReference type="InterPro" id="IPR050595">
    <property type="entry name" value="Bact_response_regulator"/>
</dbReference>
<dbReference type="Gene3D" id="3.40.50.2300">
    <property type="match status" value="1"/>
</dbReference>
<name>D1CDT9_THET1</name>
<dbReference type="RefSeq" id="WP_012874130.1">
    <property type="nucleotide sequence ID" value="NC_013525.1"/>
</dbReference>
<reference evidence="5" key="1">
    <citation type="journal article" date="2010" name="Stand. Genomic Sci.">
        <title>Complete genome sequence of 'Thermobaculum terrenum' type strain (YNP1).</title>
        <authorList>
            <person name="Kiss H."/>
            <person name="Cleland D."/>
            <person name="Lapidus A."/>
            <person name="Lucas S."/>
            <person name="Glavina Del Rio T."/>
            <person name="Nolan M."/>
            <person name="Tice H."/>
            <person name="Han C."/>
            <person name="Goodwin L."/>
            <person name="Pitluck S."/>
            <person name="Liolios K."/>
            <person name="Ivanova N."/>
            <person name="Mavromatis K."/>
            <person name="Ovchinnikova G."/>
            <person name="Pati A."/>
            <person name="Chen A."/>
            <person name="Palaniappan K."/>
            <person name="Land M."/>
            <person name="Hauser L."/>
            <person name="Chang Y."/>
            <person name="Jeffries C."/>
            <person name="Lu M."/>
            <person name="Brettin T."/>
            <person name="Detter J."/>
            <person name="Goker M."/>
            <person name="Tindall B."/>
            <person name="Beck B."/>
            <person name="McDermott T."/>
            <person name="Woyke T."/>
            <person name="Bristow J."/>
            <person name="Eisen J."/>
            <person name="Markowitz V."/>
            <person name="Hugenholtz P."/>
            <person name="Kyrpides N."/>
            <person name="Klenk H."/>
            <person name="Cheng J."/>
        </authorList>
    </citation>
    <scope>NUCLEOTIDE SEQUENCE [LARGE SCALE GENOMIC DNA]</scope>
    <source>
        <strain evidence="5">ATCC BAA-798 / YNP1</strain>
    </source>
</reference>
<feature type="domain" description="Response regulatory" evidence="3">
    <location>
        <begin position="5"/>
        <end position="117"/>
    </location>
</feature>
<keyword evidence="5" id="KW-1185">Reference proteome</keyword>
<dbReference type="InterPro" id="IPR001789">
    <property type="entry name" value="Sig_transdc_resp-reg_receiver"/>
</dbReference>
<organism evidence="4 5">
    <name type="scientific">Thermobaculum terrenum (strain ATCC BAA-798 / CCMEE 7001 / YNP1)</name>
    <dbReference type="NCBI Taxonomy" id="525904"/>
    <lineage>
        <taxon>Bacteria</taxon>
        <taxon>Bacillati</taxon>
        <taxon>Chloroflexota</taxon>
        <taxon>Chloroflexia</taxon>
        <taxon>Candidatus Thermobaculales</taxon>
        <taxon>Candidatus Thermobaculaceae</taxon>
        <taxon>Thermobaculum</taxon>
    </lineage>
</organism>
<dbReference type="Pfam" id="PF00072">
    <property type="entry name" value="Response_reg"/>
    <property type="match status" value="1"/>
</dbReference>
<keyword evidence="1 2" id="KW-0597">Phosphoprotein</keyword>
<dbReference type="InterPro" id="IPR011006">
    <property type="entry name" value="CheY-like_superfamily"/>
</dbReference>
<gene>
    <name evidence="4" type="ordered locus">Tter_0173</name>
</gene>